<comment type="caution">
    <text evidence="1">The sequence shown here is derived from an EMBL/GenBank/DDBJ whole genome shotgun (WGS) entry which is preliminary data.</text>
</comment>
<reference evidence="1" key="1">
    <citation type="submission" date="2022-08" db="EMBL/GenBank/DDBJ databases">
        <authorList>
            <person name="Zhang D."/>
        </authorList>
    </citation>
    <scope>NUCLEOTIDE SEQUENCE</scope>
    <source>
        <strain evidence="1">XJ19-11</strain>
    </source>
</reference>
<sequence>MKTVLLNRSLALFFLGLFFGISGCKITLVPSYDAQLKEQIESTSKEIDRFYLNMMDMTSNAEGGRAYDQFREGYINIEVELLSLLNKNKVRPLNTHSTRICEITLQIWRKYKQEHKEDDAIPDGLIKLNMLAMNDLMYAMLIAEKGKAIADNPPN</sequence>
<evidence type="ECO:0000313" key="1">
    <source>
        <dbReference type="EMBL" id="MCR9016939.1"/>
    </source>
</evidence>
<dbReference type="RefSeq" id="WP_258424784.1">
    <property type="nucleotide sequence ID" value="NZ_JANAEZ010000002.1"/>
</dbReference>
<dbReference type="PROSITE" id="PS51257">
    <property type="entry name" value="PROKAR_LIPOPROTEIN"/>
    <property type="match status" value="1"/>
</dbReference>
<name>A0A9X2SZV7_9BACT</name>
<dbReference type="EMBL" id="JANSUY010000021">
    <property type="protein sequence ID" value="MCR9016939.1"/>
    <property type="molecule type" value="Genomic_DNA"/>
</dbReference>
<organism evidence="1 2">
    <name type="scientific">Aquiflexum gelatinilyticum</name>
    <dbReference type="NCBI Taxonomy" id="2961943"/>
    <lineage>
        <taxon>Bacteria</taxon>
        <taxon>Pseudomonadati</taxon>
        <taxon>Bacteroidota</taxon>
        <taxon>Cytophagia</taxon>
        <taxon>Cytophagales</taxon>
        <taxon>Cyclobacteriaceae</taxon>
        <taxon>Aquiflexum</taxon>
    </lineage>
</organism>
<protein>
    <submittedName>
        <fullName evidence="1">Uncharacterized protein</fullName>
    </submittedName>
</protein>
<gene>
    <name evidence="1" type="ORF">NU887_18035</name>
</gene>
<keyword evidence="2" id="KW-1185">Reference proteome</keyword>
<proteinExistence type="predicted"/>
<dbReference type="Proteomes" id="UP001142175">
    <property type="component" value="Unassembled WGS sequence"/>
</dbReference>
<accession>A0A9X2SZV7</accession>
<evidence type="ECO:0000313" key="2">
    <source>
        <dbReference type="Proteomes" id="UP001142175"/>
    </source>
</evidence>
<dbReference type="AlphaFoldDB" id="A0A9X2SZV7"/>